<dbReference type="InterPro" id="IPR029787">
    <property type="entry name" value="Nucleotide_cyclase"/>
</dbReference>
<dbReference type="CDD" id="cd01949">
    <property type="entry name" value="GGDEF"/>
    <property type="match status" value="1"/>
</dbReference>
<dbReference type="SMART" id="SM00267">
    <property type="entry name" value="GGDEF"/>
    <property type="match status" value="1"/>
</dbReference>
<dbReference type="AlphaFoldDB" id="A0A1I3N670"/>
<dbReference type="InterPro" id="IPR052155">
    <property type="entry name" value="Biofilm_reg_signaling"/>
</dbReference>
<dbReference type="Gene3D" id="3.30.450.20">
    <property type="entry name" value="PAS domain"/>
    <property type="match status" value="2"/>
</dbReference>
<dbReference type="EMBL" id="FORC01000004">
    <property type="protein sequence ID" value="SFJ04510.1"/>
    <property type="molecule type" value="Genomic_DNA"/>
</dbReference>
<dbReference type="SMART" id="SM00091">
    <property type="entry name" value="PAS"/>
    <property type="match status" value="1"/>
</dbReference>
<accession>A0A1I3N670</accession>
<evidence type="ECO:0000259" key="2">
    <source>
        <dbReference type="PROSITE" id="PS50112"/>
    </source>
</evidence>
<proteinExistence type="predicted"/>
<dbReference type="Pfam" id="PF08448">
    <property type="entry name" value="PAS_4"/>
    <property type="match status" value="1"/>
</dbReference>
<dbReference type="NCBIfam" id="TIGR00229">
    <property type="entry name" value="sensory_box"/>
    <property type="match status" value="1"/>
</dbReference>
<dbReference type="InterPro" id="IPR000014">
    <property type="entry name" value="PAS"/>
</dbReference>
<dbReference type="PANTHER" id="PTHR44757:SF2">
    <property type="entry name" value="BIOFILM ARCHITECTURE MAINTENANCE PROTEIN MBAA"/>
    <property type="match status" value="1"/>
</dbReference>
<dbReference type="InterPro" id="IPR000160">
    <property type="entry name" value="GGDEF_dom"/>
</dbReference>
<gene>
    <name evidence="4" type="ORF">SAMN05216602_3627</name>
</gene>
<dbReference type="PANTHER" id="PTHR44757">
    <property type="entry name" value="DIGUANYLATE CYCLASE DGCP"/>
    <property type="match status" value="1"/>
</dbReference>
<keyword evidence="1" id="KW-0808">Transferase</keyword>
<evidence type="ECO:0000313" key="5">
    <source>
        <dbReference type="Proteomes" id="UP000183018"/>
    </source>
</evidence>
<dbReference type="InterPro" id="IPR013656">
    <property type="entry name" value="PAS_4"/>
</dbReference>
<sequence length="476" mass="51515">MRQTLRPWLRRTRSNCAVMSAPLNESRIQLACGVDMESNASKQSCRSETLLLSKPKPTAMSTLSPPLLSAVWSTDELGICVASQQSPAGLMPAMEGLTLSAWLETIRADNDAKIAVELATALEHSNPFHVEVPIRCMDGTTRRVIFSGMPDCRSSAPGSQYRGFILDITGQRKALEDALRTAAEYRLLIENSTDLIAHCNTDGSYVSVSPSYSRMIGWPADEIVGRLVVEFLHPEDRAPAADALAHIFNGGVLPDVVEVRKRHRDGHYIMLGTKACGVIDPHTGNSIGAVLISRDITRDKEKLGQLVQLATRDTLTGLPNRAWITERVECMLAKGDAQAFTTIFFIDLNGFKAVNDSMGHAAGDALLQQVGERLQRCMRPGDSVARLGGDEFVVAATCADHEVASGIAQRLLSSLKVPFTFDGREVVIGAAIGISLARLGAASTKLLFESADTAMYQAKVQGDGSYRFFEPATPPT</sequence>
<keyword evidence="5" id="KW-1185">Reference proteome</keyword>
<protein>
    <submittedName>
        <fullName evidence="4">PAS domain S-box-containing protein/diguanylate cyclase (GGDEF) domain-containing protein</fullName>
    </submittedName>
</protein>
<dbReference type="CDD" id="cd00130">
    <property type="entry name" value="PAS"/>
    <property type="match status" value="1"/>
</dbReference>
<dbReference type="SUPFAM" id="SSF55785">
    <property type="entry name" value="PYP-like sensor domain (PAS domain)"/>
    <property type="match status" value="2"/>
</dbReference>
<evidence type="ECO:0000313" key="4">
    <source>
        <dbReference type="EMBL" id="SFJ04510.1"/>
    </source>
</evidence>
<dbReference type="PROSITE" id="PS50112">
    <property type="entry name" value="PAS"/>
    <property type="match status" value="1"/>
</dbReference>
<feature type="domain" description="GGDEF" evidence="3">
    <location>
        <begin position="339"/>
        <end position="471"/>
    </location>
</feature>
<evidence type="ECO:0000256" key="1">
    <source>
        <dbReference type="ARBA" id="ARBA00022777"/>
    </source>
</evidence>
<name>A0A1I3N670_9GAMM</name>
<dbReference type="PROSITE" id="PS50887">
    <property type="entry name" value="GGDEF"/>
    <property type="match status" value="1"/>
</dbReference>
<dbReference type="InterPro" id="IPR043128">
    <property type="entry name" value="Rev_trsase/Diguanyl_cyclase"/>
</dbReference>
<keyword evidence="1" id="KW-0418">Kinase</keyword>
<dbReference type="Pfam" id="PF00990">
    <property type="entry name" value="GGDEF"/>
    <property type="match status" value="1"/>
</dbReference>
<dbReference type="Gene3D" id="3.30.70.270">
    <property type="match status" value="1"/>
</dbReference>
<organism evidence="4 5">
    <name type="scientific">Phytopseudomonas argentinensis</name>
    <dbReference type="NCBI Taxonomy" id="289370"/>
    <lineage>
        <taxon>Bacteria</taxon>
        <taxon>Pseudomonadati</taxon>
        <taxon>Pseudomonadota</taxon>
        <taxon>Gammaproteobacteria</taxon>
        <taxon>Pseudomonadales</taxon>
        <taxon>Pseudomonadaceae</taxon>
        <taxon>Phytopseudomonas</taxon>
    </lineage>
</organism>
<dbReference type="SUPFAM" id="SSF55073">
    <property type="entry name" value="Nucleotide cyclase"/>
    <property type="match status" value="1"/>
</dbReference>
<dbReference type="GO" id="GO:0016301">
    <property type="term" value="F:kinase activity"/>
    <property type="evidence" value="ECO:0007669"/>
    <property type="project" value="UniProtKB-KW"/>
</dbReference>
<evidence type="ECO:0000259" key="3">
    <source>
        <dbReference type="PROSITE" id="PS50887"/>
    </source>
</evidence>
<dbReference type="InterPro" id="IPR035965">
    <property type="entry name" value="PAS-like_dom_sf"/>
</dbReference>
<reference evidence="5" key="1">
    <citation type="submission" date="2016-10" db="EMBL/GenBank/DDBJ databases">
        <authorList>
            <person name="Varghese N."/>
            <person name="Submissions S."/>
        </authorList>
    </citation>
    <scope>NUCLEOTIDE SEQUENCE [LARGE SCALE GENOMIC DNA]</scope>
    <source>
        <strain evidence="5">LMG 22563</strain>
    </source>
</reference>
<dbReference type="STRING" id="289370.SAMN05216602_3627"/>
<dbReference type="Proteomes" id="UP000183018">
    <property type="component" value="Unassembled WGS sequence"/>
</dbReference>
<feature type="domain" description="PAS" evidence="2">
    <location>
        <begin position="181"/>
        <end position="251"/>
    </location>
</feature>
<dbReference type="NCBIfam" id="TIGR00254">
    <property type="entry name" value="GGDEF"/>
    <property type="match status" value="1"/>
</dbReference>